<gene>
    <name evidence="2" type="primary">ND4</name>
</gene>
<feature type="compositionally biased region" description="Basic residues" evidence="1">
    <location>
        <begin position="1"/>
        <end position="23"/>
    </location>
</feature>
<dbReference type="EMBL" id="U66229">
    <property type="protein sequence ID" value="AAB07472.1"/>
    <property type="molecule type" value="Genomic_DNA"/>
</dbReference>
<feature type="compositionally biased region" description="Polar residues" evidence="1">
    <location>
        <begin position="46"/>
        <end position="57"/>
    </location>
</feature>
<proteinExistence type="predicted"/>
<evidence type="ECO:0000256" key="1">
    <source>
        <dbReference type="SAM" id="MobiDB-lite"/>
    </source>
</evidence>
<sequence>PYRRLHSTSRHPTKTGGLRHHPNHPNTHTNNTQTVLPIHSPRTMGHCNNQLHLHTTN</sequence>
<reference evidence="2" key="1">
    <citation type="journal article" date="1996" name="Mol. Biol. Evol.">
        <title>Character congruence and phylogenetic signal in molecular and morphological data sets: a case study in the living Iguanas (Squamata, Iguanidae).</title>
        <authorList>
            <person name="Sites J.W. Jr"/>
            <person name="Davis S.K."/>
            <person name="Guerra T."/>
            <person name="Iverson J.B."/>
            <person name="Snell H.L."/>
        </authorList>
    </citation>
    <scope>NUCLEOTIDE SEQUENCE</scope>
</reference>
<geneLocation type="mitochondrion" evidence="2"/>
<evidence type="ECO:0000313" key="2">
    <source>
        <dbReference type="EMBL" id="AAB07472.1"/>
    </source>
</evidence>
<keyword evidence="2" id="KW-0496">Mitochondrion</keyword>
<dbReference type="AlphaFoldDB" id="Q95768"/>
<protein>
    <submittedName>
        <fullName evidence="2">NADH dehydrogenase subunit 4</fullName>
    </submittedName>
</protein>
<feature type="region of interest" description="Disordered" evidence="1">
    <location>
        <begin position="1"/>
        <end position="57"/>
    </location>
</feature>
<accession>Q95768</accession>
<name>Q95768_CTEPA</name>
<feature type="compositionally biased region" description="Low complexity" evidence="1">
    <location>
        <begin position="24"/>
        <end position="34"/>
    </location>
</feature>
<feature type="non-terminal residue" evidence="2">
    <location>
        <position position="1"/>
    </location>
</feature>
<reference evidence="2" key="2">
    <citation type="submission" date="1996-08" db="EMBL/GenBank/DDBJ databases">
        <authorList>
            <person name="Sites J.W."/>
            <person name="Davis S.K."/>
            <person name="Guerra T."/>
            <person name="Iverson J.B."/>
            <person name="Snell H.L."/>
        </authorList>
    </citation>
    <scope>NUCLEOTIDE SEQUENCE</scope>
</reference>
<organism evidence="2">
    <name type="scientific">Ctenosaura palearis</name>
    <name type="common">Guatemalan spiny-tailed iguana</name>
    <dbReference type="NCBI Taxonomy" id="51211"/>
    <lineage>
        <taxon>Eukaryota</taxon>
        <taxon>Metazoa</taxon>
        <taxon>Chordata</taxon>
        <taxon>Craniata</taxon>
        <taxon>Vertebrata</taxon>
        <taxon>Euteleostomi</taxon>
        <taxon>Lepidosauria</taxon>
        <taxon>Squamata</taxon>
        <taxon>Bifurcata</taxon>
        <taxon>Unidentata</taxon>
        <taxon>Episquamata</taxon>
        <taxon>Toxicofera</taxon>
        <taxon>Iguania</taxon>
        <taxon>Iguanidae</taxon>
        <taxon>Iguaninae</taxon>
        <taxon>Ctenosaura</taxon>
    </lineage>
</organism>